<name>A0A4Y2T266_ARAVE</name>
<reference evidence="1 2" key="1">
    <citation type="journal article" date="2019" name="Sci. Rep.">
        <title>Orb-weaving spider Araneus ventricosus genome elucidates the spidroin gene catalogue.</title>
        <authorList>
            <person name="Kono N."/>
            <person name="Nakamura H."/>
            <person name="Ohtoshi R."/>
            <person name="Moran D.A.P."/>
            <person name="Shinohara A."/>
            <person name="Yoshida Y."/>
            <person name="Fujiwara M."/>
            <person name="Mori M."/>
            <person name="Tomita M."/>
            <person name="Arakawa K."/>
        </authorList>
    </citation>
    <scope>NUCLEOTIDE SEQUENCE [LARGE SCALE GENOMIC DNA]</scope>
</reference>
<organism evidence="1 2">
    <name type="scientific">Araneus ventricosus</name>
    <name type="common">Orbweaver spider</name>
    <name type="synonym">Epeira ventricosa</name>
    <dbReference type="NCBI Taxonomy" id="182803"/>
    <lineage>
        <taxon>Eukaryota</taxon>
        <taxon>Metazoa</taxon>
        <taxon>Ecdysozoa</taxon>
        <taxon>Arthropoda</taxon>
        <taxon>Chelicerata</taxon>
        <taxon>Arachnida</taxon>
        <taxon>Araneae</taxon>
        <taxon>Araneomorphae</taxon>
        <taxon>Entelegynae</taxon>
        <taxon>Araneoidea</taxon>
        <taxon>Araneidae</taxon>
        <taxon>Araneus</taxon>
    </lineage>
</organism>
<comment type="caution">
    <text evidence="1">The sequence shown here is derived from an EMBL/GenBank/DDBJ whole genome shotgun (WGS) entry which is preliminary data.</text>
</comment>
<sequence length="94" mass="10975">MKTCHVPEGDQFIFLQFNRQLMKTCHHVPEGDQFLSSFSSTNRQLMKTCHVPEGYPEFLSSFSSPDSRCKRRKITFSRNSIRFMVQSCHQLEVG</sequence>
<gene>
    <name evidence="1" type="ORF">AVEN_119339_1</name>
</gene>
<evidence type="ECO:0000313" key="1">
    <source>
        <dbReference type="EMBL" id="GBN93963.1"/>
    </source>
</evidence>
<keyword evidence="2" id="KW-1185">Reference proteome</keyword>
<dbReference type="AlphaFoldDB" id="A0A4Y2T266"/>
<evidence type="ECO:0000313" key="2">
    <source>
        <dbReference type="Proteomes" id="UP000499080"/>
    </source>
</evidence>
<accession>A0A4Y2T266</accession>
<dbReference type="Proteomes" id="UP000499080">
    <property type="component" value="Unassembled WGS sequence"/>
</dbReference>
<protein>
    <submittedName>
        <fullName evidence="1">Uncharacterized protein</fullName>
    </submittedName>
</protein>
<dbReference type="EMBL" id="BGPR01025227">
    <property type="protein sequence ID" value="GBN93963.1"/>
    <property type="molecule type" value="Genomic_DNA"/>
</dbReference>
<proteinExistence type="predicted"/>